<reference evidence="1" key="1">
    <citation type="journal article" date="2015" name="Nature">
        <title>Complex archaea that bridge the gap between prokaryotes and eukaryotes.</title>
        <authorList>
            <person name="Spang A."/>
            <person name="Saw J.H."/>
            <person name="Jorgensen S.L."/>
            <person name="Zaremba-Niedzwiedzka K."/>
            <person name="Martijn J."/>
            <person name="Lind A.E."/>
            <person name="van Eijk R."/>
            <person name="Schleper C."/>
            <person name="Guy L."/>
            <person name="Ettema T.J."/>
        </authorList>
    </citation>
    <scope>NUCLEOTIDE SEQUENCE</scope>
</reference>
<dbReference type="AlphaFoldDB" id="A0A0F9UUL5"/>
<protein>
    <submittedName>
        <fullName evidence="1">Uncharacterized protein</fullName>
    </submittedName>
</protein>
<name>A0A0F9UUL5_9ZZZZ</name>
<organism evidence="1">
    <name type="scientific">marine sediment metagenome</name>
    <dbReference type="NCBI Taxonomy" id="412755"/>
    <lineage>
        <taxon>unclassified sequences</taxon>
        <taxon>metagenomes</taxon>
        <taxon>ecological metagenomes</taxon>
    </lineage>
</organism>
<evidence type="ECO:0000313" key="1">
    <source>
        <dbReference type="EMBL" id="KKN91197.1"/>
    </source>
</evidence>
<proteinExistence type="predicted"/>
<dbReference type="EMBL" id="LAZR01000105">
    <property type="protein sequence ID" value="KKN91197.1"/>
    <property type="molecule type" value="Genomic_DNA"/>
</dbReference>
<comment type="caution">
    <text evidence="1">The sequence shown here is derived from an EMBL/GenBank/DDBJ whole genome shotgun (WGS) entry which is preliminary data.</text>
</comment>
<gene>
    <name evidence="1" type="ORF">LCGC14_0220650</name>
</gene>
<sequence length="79" mass="9269">MRITEEEARHAGELTRKIDRWTDEDLALIIKTDKLVIAYLEGKGQGWQLALSPLWKELNVFKSFVVARKRDREENARKS</sequence>
<accession>A0A0F9UUL5</accession>